<dbReference type="Proteomes" id="UP000694640">
    <property type="component" value="Unassembled WGS sequence"/>
</dbReference>
<keyword evidence="2" id="KW-1185">Reference proteome</keyword>
<name>A0ABS5UGI6_9LACO</name>
<comment type="caution">
    <text evidence="1">The sequence shown here is derived from an EMBL/GenBank/DDBJ whole genome shotgun (WGS) entry which is preliminary data.</text>
</comment>
<gene>
    <name evidence="1" type="ORF">JKL17_06045</name>
</gene>
<sequence>MKPIWRITKRKRRVVTVSQLVYNAIGSYVQSQGTDNPQREYVVARKFNRDASWVRYRVQAYREERLVVKK</sequence>
<dbReference type="EMBL" id="JAEQMM010000003">
    <property type="protein sequence ID" value="MBT1137685.1"/>
    <property type="molecule type" value="Genomic_DNA"/>
</dbReference>
<proteinExistence type="predicted"/>
<reference evidence="1 2" key="1">
    <citation type="submission" date="2021-01" db="EMBL/GenBank/DDBJ databases">
        <title>High-quality draft genome sequence data of six Lactiplantibacillus plantarum subsp. argentoratensis strains isolated from various Greek sourdoughs.</title>
        <authorList>
            <person name="Syrokou M.K."/>
            <person name="Paramithiotis S."/>
            <person name="Skandamis P.N."/>
            <person name="Drosinos E.H."/>
            <person name="Bosnea L."/>
            <person name="Mataragas M."/>
        </authorList>
    </citation>
    <scope>NUCLEOTIDE SEQUENCE [LARGE SCALE GENOMIC DNA]</scope>
    <source>
        <strain evidence="1 2">LQC 2520</strain>
    </source>
</reference>
<accession>A0ABS5UGI6</accession>
<evidence type="ECO:0000313" key="1">
    <source>
        <dbReference type="EMBL" id="MBT1137685.1"/>
    </source>
</evidence>
<evidence type="ECO:0000313" key="2">
    <source>
        <dbReference type="Proteomes" id="UP000694640"/>
    </source>
</evidence>
<protein>
    <submittedName>
        <fullName evidence="1">Uncharacterized protein</fullName>
    </submittedName>
</protein>
<organism evidence="1 2">
    <name type="scientific">Lactiplantibacillus argentoratensis</name>
    <dbReference type="NCBI Taxonomy" id="271881"/>
    <lineage>
        <taxon>Bacteria</taxon>
        <taxon>Bacillati</taxon>
        <taxon>Bacillota</taxon>
        <taxon>Bacilli</taxon>
        <taxon>Lactobacillales</taxon>
        <taxon>Lactobacillaceae</taxon>
        <taxon>Lactiplantibacillus</taxon>
    </lineage>
</organism>